<feature type="chain" id="PRO_5040898320" evidence="2">
    <location>
        <begin position="21"/>
        <end position="323"/>
    </location>
</feature>
<keyword evidence="4" id="KW-1185">Reference proteome</keyword>
<dbReference type="PIRSF" id="PIRSF017082">
    <property type="entry name" value="YflP"/>
    <property type="match status" value="1"/>
</dbReference>
<dbReference type="Gene3D" id="3.40.190.150">
    <property type="entry name" value="Bordetella uptake gene, domain 1"/>
    <property type="match status" value="1"/>
</dbReference>
<dbReference type="EMBL" id="QXMN01000026">
    <property type="protein sequence ID" value="RIX77227.1"/>
    <property type="molecule type" value="Genomic_DNA"/>
</dbReference>
<dbReference type="InterPro" id="IPR005064">
    <property type="entry name" value="BUG"/>
</dbReference>
<feature type="signal peptide" evidence="2">
    <location>
        <begin position="1"/>
        <end position="20"/>
    </location>
</feature>
<evidence type="ECO:0000313" key="3">
    <source>
        <dbReference type="EMBL" id="RIX77227.1"/>
    </source>
</evidence>
<evidence type="ECO:0000256" key="2">
    <source>
        <dbReference type="SAM" id="SignalP"/>
    </source>
</evidence>
<organism evidence="3 4">
    <name type="scientific">Acidovorax cavernicola</name>
    <dbReference type="NCBI Taxonomy" id="1675792"/>
    <lineage>
        <taxon>Bacteria</taxon>
        <taxon>Pseudomonadati</taxon>
        <taxon>Pseudomonadota</taxon>
        <taxon>Betaproteobacteria</taxon>
        <taxon>Burkholderiales</taxon>
        <taxon>Comamonadaceae</taxon>
        <taxon>Acidovorax</taxon>
    </lineage>
</organism>
<evidence type="ECO:0000256" key="1">
    <source>
        <dbReference type="ARBA" id="ARBA00006987"/>
    </source>
</evidence>
<gene>
    <name evidence="3" type="ORF">D3H34_19920</name>
</gene>
<dbReference type="SUPFAM" id="SSF53850">
    <property type="entry name" value="Periplasmic binding protein-like II"/>
    <property type="match status" value="1"/>
</dbReference>
<proteinExistence type="inferred from homology"/>
<evidence type="ECO:0000313" key="4">
    <source>
        <dbReference type="Proteomes" id="UP000265619"/>
    </source>
</evidence>
<dbReference type="Proteomes" id="UP000265619">
    <property type="component" value="Unassembled WGS sequence"/>
</dbReference>
<protein>
    <submittedName>
        <fullName evidence="3">Tripartite tricarboxylate transporter substrate binding protein</fullName>
    </submittedName>
</protein>
<name>A0A9X8D2N7_9BURK</name>
<keyword evidence="2" id="KW-0732">Signal</keyword>
<dbReference type="RefSeq" id="WP_119555974.1">
    <property type="nucleotide sequence ID" value="NZ_QXMN01000026.1"/>
</dbReference>
<dbReference type="Pfam" id="PF03401">
    <property type="entry name" value="TctC"/>
    <property type="match status" value="1"/>
</dbReference>
<dbReference type="Gene3D" id="3.40.190.10">
    <property type="entry name" value="Periplasmic binding protein-like II"/>
    <property type="match status" value="1"/>
</dbReference>
<comment type="caution">
    <text evidence="3">The sequence shown here is derived from an EMBL/GenBank/DDBJ whole genome shotgun (WGS) entry which is preliminary data.</text>
</comment>
<dbReference type="AlphaFoldDB" id="A0A9X8D2N7"/>
<accession>A0A9X8D2N7</accession>
<dbReference type="PANTHER" id="PTHR42928">
    <property type="entry name" value="TRICARBOXYLATE-BINDING PROTEIN"/>
    <property type="match status" value="1"/>
</dbReference>
<dbReference type="OrthoDB" id="8678477at2"/>
<dbReference type="PANTHER" id="PTHR42928:SF5">
    <property type="entry name" value="BLR1237 PROTEIN"/>
    <property type="match status" value="1"/>
</dbReference>
<reference evidence="3 4" key="1">
    <citation type="submission" date="2018-09" db="EMBL/GenBank/DDBJ databases">
        <title>Acidovorax cavernicola nov. sp. isolated from Gruta de las Maravillas (Aracena, Spain).</title>
        <authorList>
            <person name="Jurado V."/>
            <person name="Gutierrez-Patricio S."/>
            <person name="Gonzalez-Pimentel J.L."/>
            <person name="Miller A.Z."/>
            <person name="Laiz L."/>
            <person name="Saiz-Jimenez C."/>
        </authorList>
    </citation>
    <scope>NUCLEOTIDE SEQUENCE [LARGE SCALE GENOMIC DNA]</scope>
    <source>
        <strain evidence="3 4">1011MAR4D40.2</strain>
    </source>
</reference>
<dbReference type="InterPro" id="IPR042100">
    <property type="entry name" value="Bug_dom1"/>
</dbReference>
<sequence length="323" mass="33975">MFKTMTAACAAITLALPIAAQESYPSRPIRIVVPYAAGGATDFVARTIGDRLSKSMGQPVVVDNKAGAAGAIGAGEVGRAKADGYTLLMTITDSQINNTALFKTLAYDPLKDFVGVTQVVRSPALISTHPGTGIKSMEDLKAKVAKGGAKLSYGSWGVGGLGHLAGESLNRGLNAGMVHVPQRGEGPVVTDLLSGTIDVGLSSVPSAMQHVPTGKVVPLAVLGRQRSTSLPQVPTMSELGFKDPLYDTNVWIGLLAPAKTPQPLVDKLAREVRAIVGSPDVSQLFVSRGFEVMNSTPEQFALSYREEFHVITKRIRDLGVEAQ</sequence>
<comment type="similarity">
    <text evidence="1">Belongs to the UPF0065 (bug) family.</text>
</comment>